<organism evidence="9 10">
    <name type="scientific">Exophiala mesophila</name>
    <name type="common">Black yeast-like fungus</name>
    <dbReference type="NCBI Taxonomy" id="212818"/>
    <lineage>
        <taxon>Eukaryota</taxon>
        <taxon>Fungi</taxon>
        <taxon>Dikarya</taxon>
        <taxon>Ascomycota</taxon>
        <taxon>Pezizomycotina</taxon>
        <taxon>Eurotiomycetes</taxon>
        <taxon>Chaetothyriomycetidae</taxon>
        <taxon>Chaetothyriales</taxon>
        <taxon>Herpotrichiellaceae</taxon>
        <taxon>Exophiala</taxon>
    </lineage>
</organism>
<dbReference type="Pfam" id="PF00069">
    <property type="entry name" value="Pkinase"/>
    <property type="match status" value="2"/>
</dbReference>
<evidence type="ECO:0000256" key="2">
    <source>
        <dbReference type="ARBA" id="ARBA00022741"/>
    </source>
</evidence>
<dbReference type="HOGENOM" id="CLU_018993_0_0_1"/>
<keyword evidence="10" id="KW-1185">Reference proteome</keyword>
<dbReference type="SMART" id="SM00220">
    <property type="entry name" value="S_TKc"/>
    <property type="match status" value="1"/>
</dbReference>
<dbReference type="GO" id="GO:0005524">
    <property type="term" value="F:ATP binding"/>
    <property type="evidence" value="ECO:0007669"/>
    <property type="project" value="UniProtKB-UniRule"/>
</dbReference>
<dbReference type="EMBL" id="KN847522">
    <property type="protein sequence ID" value="KIV93835.1"/>
    <property type="molecule type" value="Genomic_DNA"/>
</dbReference>
<accession>A0A0D1WWR5</accession>
<evidence type="ECO:0000259" key="8">
    <source>
        <dbReference type="PROSITE" id="PS50011"/>
    </source>
</evidence>
<protein>
    <recommendedName>
        <fullName evidence="8">Protein kinase domain-containing protein</fullName>
    </recommendedName>
</protein>
<dbReference type="PROSITE" id="PS00107">
    <property type="entry name" value="PROTEIN_KINASE_ATP"/>
    <property type="match status" value="1"/>
</dbReference>
<dbReference type="GO" id="GO:0005829">
    <property type="term" value="C:cytosol"/>
    <property type="evidence" value="ECO:0007669"/>
    <property type="project" value="TreeGrafter"/>
</dbReference>
<dbReference type="Gene3D" id="1.10.510.10">
    <property type="entry name" value="Transferase(Phosphotransferase) domain 1"/>
    <property type="match status" value="1"/>
</dbReference>
<dbReference type="InterPro" id="IPR000719">
    <property type="entry name" value="Prot_kinase_dom"/>
</dbReference>
<feature type="compositionally biased region" description="Polar residues" evidence="7">
    <location>
        <begin position="399"/>
        <end position="416"/>
    </location>
</feature>
<dbReference type="RefSeq" id="XP_016225409.1">
    <property type="nucleotide sequence ID" value="XM_016369621.1"/>
</dbReference>
<dbReference type="OMA" id="YGAWVEQ"/>
<dbReference type="GeneID" id="27322865"/>
<sequence length="739" mass="79847">MGSGFFRRPTDDSSSSDTDDSEPDTGVGENGVSQEAAENFTTESISSNGSISTGDVQDGVSAGYGAVDQHRNMLLSALLEDFVRNRACEEMNKAHPGRNFTRHSPEIQPLAQQLFQRASQPLARNGWITPSSAGESAASMQARATYLAGVENLALSSIQSDHLLQQTNQVQRRSTEQALAVTRQGNPVQSFAQGLQQSMASLSLHGRNAQVPSPYSDMVFSSPSPRPSHYESSFQQIKFLGRGGFGAVYHTHNLFDQKEYAVKKIPLSPRLSRRYRESGHRELENILREVQALAQLEHNNIVRYHATWIEDPKEESSNPGAYGPQKTPSLTVQGRRLLEAAVASPSGIDSARSIGLRHSPPRDIRAVDKSDDVVFELDSHEEALTHGHGSPSRKLATNFPVSAQPSENDSMTSSARPSEIFSDGNAVQRPTNLRDGIQDSSVYVLYVQMSLYPTTLAQHLAPATPTDSHTGLDTAAGSGTRDIPRHCFHLIPALRILMGILCGLQYIHAKGLVHRDIKPSNVFLAGMDLASESLVPDGFFDVGTCTACGKHSPYFVNPRIGDFGLVAQLARDSDVDTPASKAVGTEYYRPPVFREARAKGRAAVVDEKLDVFAMGVILVELIWCCATRTERMHVLQGLQQGRLPVGLAAKVDAEGHQPGTGDQLVDCIRGMIERDPGRRWGCGTVAQQVKALLDKACTSMAGVGSAAQEESPGLGETLSKITSIEDAGESEHFGDGGAG</sequence>
<evidence type="ECO:0000313" key="9">
    <source>
        <dbReference type="EMBL" id="KIV93835.1"/>
    </source>
</evidence>
<dbReference type="PROSITE" id="PS00108">
    <property type="entry name" value="PROTEIN_KINASE_ST"/>
    <property type="match status" value="1"/>
</dbReference>
<keyword evidence="3" id="KW-0418">Kinase</keyword>
<evidence type="ECO:0000256" key="6">
    <source>
        <dbReference type="PROSITE-ProRule" id="PRU10141"/>
    </source>
</evidence>
<dbReference type="PANTHER" id="PTHR11042:SF195">
    <property type="entry name" value="KINASE, PUTATIVE (AFU_ORTHOLOGUE AFUA_2G16620)-RELATED"/>
    <property type="match status" value="1"/>
</dbReference>
<feature type="domain" description="Protein kinase" evidence="8">
    <location>
        <begin position="234"/>
        <end position="693"/>
    </location>
</feature>
<feature type="binding site" evidence="6">
    <location>
        <position position="264"/>
    </location>
    <ligand>
        <name>ATP</name>
        <dbReference type="ChEBI" id="CHEBI:30616"/>
    </ligand>
</feature>
<dbReference type="AlphaFoldDB" id="A0A0D1WWR5"/>
<dbReference type="STRING" id="212818.A0A0D1WWR5"/>
<evidence type="ECO:0000313" key="10">
    <source>
        <dbReference type="Proteomes" id="UP000054302"/>
    </source>
</evidence>
<dbReference type="GO" id="GO:1990625">
    <property type="term" value="P:negative regulation of cytoplasmic translational initiation in response to stress"/>
    <property type="evidence" value="ECO:0007669"/>
    <property type="project" value="TreeGrafter"/>
</dbReference>
<evidence type="ECO:0000256" key="7">
    <source>
        <dbReference type="SAM" id="MobiDB-lite"/>
    </source>
</evidence>
<gene>
    <name evidence="9" type="ORF">PV10_05020</name>
</gene>
<dbReference type="InterPro" id="IPR017441">
    <property type="entry name" value="Protein_kinase_ATP_BS"/>
</dbReference>
<evidence type="ECO:0000256" key="5">
    <source>
        <dbReference type="ARBA" id="ARBA00037982"/>
    </source>
</evidence>
<reference evidence="9 10" key="1">
    <citation type="submission" date="2015-01" db="EMBL/GenBank/DDBJ databases">
        <title>The Genome Sequence of Exophiala mesophila CBS40295.</title>
        <authorList>
            <consortium name="The Broad Institute Genomics Platform"/>
            <person name="Cuomo C."/>
            <person name="de Hoog S."/>
            <person name="Gorbushina A."/>
            <person name="Stielow B."/>
            <person name="Teixiera M."/>
            <person name="Abouelleil A."/>
            <person name="Chapman S.B."/>
            <person name="Priest M."/>
            <person name="Young S.K."/>
            <person name="Wortman J."/>
            <person name="Nusbaum C."/>
            <person name="Birren B."/>
        </authorList>
    </citation>
    <scope>NUCLEOTIDE SEQUENCE [LARGE SCALE GENOMIC DNA]</scope>
    <source>
        <strain evidence="9 10">CBS 40295</strain>
    </source>
</reference>
<feature type="region of interest" description="Disordered" evidence="7">
    <location>
        <begin position="382"/>
        <end position="432"/>
    </location>
</feature>
<evidence type="ECO:0000256" key="3">
    <source>
        <dbReference type="ARBA" id="ARBA00022777"/>
    </source>
</evidence>
<dbReference type="InterPro" id="IPR011009">
    <property type="entry name" value="Kinase-like_dom_sf"/>
</dbReference>
<dbReference type="SUPFAM" id="SSF56112">
    <property type="entry name" value="Protein kinase-like (PK-like)"/>
    <property type="match status" value="1"/>
</dbReference>
<feature type="region of interest" description="Disordered" evidence="7">
    <location>
        <begin position="1"/>
        <end position="53"/>
    </location>
</feature>
<dbReference type="Gene3D" id="3.30.200.20">
    <property type="entry name" value="Phosphorylase Kinase, domain 1"/>
    <property type="match status" value="1"/>
</dbReference>
<feature type="compositionally biased region" description="Polar residues" evidence="7">
    <location>
        <begin position="39"/>
        <end position="53"/>
    </location>
</feature>
<keyword evidence="2 6" id="KW-0547">Nucleotide-binding</keyword>
<dbReference type="VEuPathDB" id="FungiDB:PV10_05020"/>
<dbReference type="InterPro" id="IPR050339">
    <property type="entry name" value="CC_SR_Kinase"/>
</dbReference>
<evidence type="ECO:0000256" key="4">
    <source>
        <dbReference type="ARBA" id="ARBA00022840"/>
    </source>
</evidence>
<keyword evidence="4 6" id="KW-0067">ATP-binding</keyword>
<dbReference type="Proteomes" id="UP000054302">
    <property type="component" value="Unassembled WGS sequence"/>
</dbReference>
<keyword evidence="1" id="KW-0808">Transferase</keyword>
<proteinExistence type="inferred from homology"/>
<dbReference type="PANTHER" id="PTHR11042">
    <property type="entry name" value="EUKARYOTIC TRANSLATION INITIATION FACTOR 2-ALPHA KINASE EIF2-ALPHA KINASE -RELATED"/>
    <property type="match status" value="1"/>
</dbReference>
<dbReference type="PROSITE" id="PS50011">
    <property type="entry name" value="PROTEIN_KINASE_DOM"/>
    <property type="match status" value="1"/>
</dbReference>
<dbReference type="OrthoDB" id="1405469at2759"/>
<evidence type="ECO:0000256" key="1">
    <source>
        <dbReference type="ARBA" id="ARBA00022679"/>
    </source>
</evidence>
<comment type="similarity">
    <text evidence="5">Belongs to the protein kinase superfamily. Ser/Thr protein kinase family. GCN2 subfamily.</text>
</comment>
<dbReference type="InterPro" id="IPR008271">
    <property type="entry name" value="Ser/Thr_kinase_AS"/>
</dbReference>
<dbReference type="GO" id="GO:0004694">
    <property type="term" value="F:eukaryotic translation initiation factor 2alpha kinase activity"/>
    <property type="evidence" value="ECO:0007669"/>
    <property type="project" value="TreeGrafter"/>
</dbReference>
<dbReference type="GO" id="GO:0005634">
    <property type="term" value="C:nucleus"/>
    <property type="evidence" value="ECO:0007669"/>
    <property type="project" value="TreeGrafter"/>
</dbReference>
<name>A0A0D1WWR5_EXOME</name>